<dbReference type="AlphaFoldDB" id="A0A087SYE7"/>
<dbReference type="OrthoDB" id="6433206at2759"/>
<gene>
    <name evidence="1" type="ORF">X975_03519</name>
</gene>
<evidence type="ECO:0000313" key="2">
    <source>
        <dbReference type="Proteomes" id="UP000054359"/>
    </source>
</evidence>
<proteinExistence type="predicted"/>
<evidence type="ECO:0000313" key="1">
    <source>
        <dbReference type="EMBL" id="KFM57886.1"/>
    </source>
</evidence>
<protein>
    <submittedName>
        <fullName evidence="1">Uncharacterized protein</fullName>
    </submittedName>
</protein>
<accession>A0A087SYE7</accession>
<dbReference type="OMA" id="TCWIEIN"/>
<dbReference type="Proteomes" id="UP000054359">
    <property type="component" value="Unassembled WGS sequence"/>
</dbReference>
<feature type="non-terminal residue" evidence="1">
    <location>
        <position position="108"/>
    </location>
</feature>
<dbReference type="InterPro" id="IPR008042">
    <property type="entry name" value="Retrotrans_Pao"/>
</dbReference>
<dbReference type="PANTHER" id="PTHR47331">
    <property type="entry name" value="PHD-TYPE DOMAIN-CONTAINING PROTEIN"/>
    <property type="match status" value="1"/>
</dbReference>
<sequence>MEKFISESTKLMSSAGFNLRGWVSNSSHKTVENVLGLRWYCSTDELGCNVPLINCLKNPLTKRSLISSIQKIFGPISFSAPVTLIPKLLLQKIWSLKLGRDEILPTGI</sequence>
<name>A0A087SYE7_STEMI</name>
<organism evidence="1 2">
    <name type="scientific">Stegodyphus mimosarum</name>
    <name type="common">African social velvet spider</name>
    <dbReference type="NCBI Taxonomy" id="407821"/>
    <lineage>
        <taxon>Eukaryota</taxon>
        <taxon>Metazoa</taxon>
        <taxon>Ecdysozoa</taxon>
        <taxon>Arthropoda</taxon>
        <taxon>Chelicerata</taxon>
        <taxon>Arachnida</taxon>
        <taxon>Araneae</taxon>
        <taxon>Araneomorphae</taxon>
        <taxon>Entelegynae</taxon>
        <taxon>Eresoidea</taxon>
        <taxon>Eresidae</taxon>
        <taxon>Stegodyphus</taxon>
    </lineage>
</organism>
<dbReference type="EMBL" id="KK112528">
    <property type="protein sequence ID" value="KFM57886.1"/>
    <property type="molecule type" value="Genomic_DNA"/>
</dbReference>
<dbReference type="Pfam" id="PF05380">
    <property type="entry name" value="Peptidase_A17"/>
    <property type="match status" value="1"/>
</dbReference>
<keyword evidence="2" id="KW-1185">Reference proteome</keyword>
<reference evidence="1 2" key="1">
    <citation type="submission" date="2013-11" db="EMBL/GenBank/DDBJ databases">
        <title>Genome sequencing of Stegodyphus mimosarum.</title>
        <authorList>
            <person name="Bechsgaard J."/>
        </authorList>
    </citation>
    <scope>NUCLEOTIDE SEQUENCE [LARGE SCALE GENOMIC DNA]</scope>
</reference>